<dbReference type="Proteomes" id="UP000645828">
    <property type="component" value="Unassembled WGS sequence"/>
</dbReference>
<sequence length="58" mass="6087">MAPQGRDPACQCPSVCACICVGCVCVHCICKCGECECTVCVHGYAHVCKCAHTLRSPV</sequence>
<gene>
    <name evidence="1" type="ORF">NYPRO_LOCUS22066</name>
</gene>
<organism evidence="1 2">
    <name type="scientific">Nyctereutes procyonoides</name>
    <name type="common">Raccoon dog</name>
    <name type="synonym">Canis procyonoides</name>
    <dbReference type="NCBI Taxonomy" id="34880"/>
    <lineage>
        <taxon>Eukaryota</taxon>
        <taxon>Metazoa</taxon>
        <taxon>Chordata</taxon>
        <taxon>Craniata</taxon>
        <taxon>Vertebrata</taxon>
        <taxon>Euteleostomi</taxon>
        <taxon>Mammalia</taxon>
        <taxon>Eutheria</taxon>
        <taxon>Laurasiatheria</taxon>
        <taxon>Carnivora</taxon>
        <taxon>Caniformia</taxon>
        <taxon>Canidae</taxon>
        <taxon>Nyctereutes</taxon>
    </lineage>
</organism>
<name>A0A811ZK42_NYCPR</name>
<proteinExistence type="predicted"/>
<dbReference type="PROSITE" id="PS51257">
    <property type="entry name" value="PROKAR_LIPOPROTEIN"/>
    <property type="match status" value="1"/>
</dbReference>
<comment type="caution">
    <text evidence="1">The sequence shown here is derived from an EMBL/GenBank/DDBJ whole genome shotgun (WGS) entry which is preliminary data.</text>
</comment>
<dbReference type="EMBL" id="CAJHUB010000769">
    <property type="protein sequence ID" value="CAD7689272.1"/>
    <property type="molecule type" value="Genomic_DNA"/>
</dbReference>
<evidence type="ECO:0000313" key="2">
    <source>
        <dbReference type="Proteomes" id="UP000645828"/>
    </source>
</evidence>
<reference evidence="1" key="1">
    <citation type="submission" date="2020-12" db="EMBL/GenBank/DDBJ databases">
        <authorList>
            <consortium name="Molecular Ecology Group"/>
        </authorList>
    </citation>
    <scope>NUCLEOTIDE SEQUENCE</scope>
    <source>
        <strain evidence="1">TBG_1078</strain>
    </source>
</reference>
<dbReference type="AlphaFoldDB" id="A0A811ZK42"/>
<keyword evidence="2" id="KW-1185">Reference proteome</keyword>
<evidence type="ECO:0000313" key="1">
    <source>
        <dbReference type="EMBL" id="CAD7689272.1"/>
    </source>
</evidence>
<protein>
    <submittedName>
        <fullName evidence="1">(raccoon dog) hypothetical protein</fullName>
    </submittedName>
</protein>
<accession>A0A811ZK42</accession>